<dbReference type="PANTHER" id="PTHR30193">
    <property type="entry name" value="ABC TRANSPORTER PERMEASE PROTEIN"/>
    <property type="match status" value="1"/>
</dbReference>
<dbReference type="Pfam" id="PF00528">
    <property type="entry name" value="BPD_transp_1"/>
    <property type="match status" value="1"/>
</dbReference>
<keyword evidence="4 7" id="KW-0812">Transmembrane</keyword>
<gene>
    <name evidence="9" type="ORF">ENQ20_16320</name>
</gene>
<feature type="transmembrane region" description="Helical" evidence="7">
    <location>
        <begin position="209"/>
        <end position="234"/>
    </location>
</feature>
<comment type="similarity">
    <text evidence="7">Belongs to the binding-protein-dependent transport system permease family.</text>
</comment>
<keyword evidence="5 7" id="KW-1133">Transmembrane helix</keyword>
<comment type="caution">
    <text evidence="9">The sequence shown here is derived from an EMBL/GenBank/DDBJ whole genome shotgun (WGS) entry which is preliminary data.</text>
</comment>
<evidence type="ECO:0000313" key="9">
    <source>
        <dbReference type="EMBL" id="HDX33030.1"/>
    </source>
</evidence>
<feature type="transmembrane region" description="Helical" evidence="7">
    <location>
        <begin position="123"/>
        <end position="144"/>
    </location>
</feature>
<feature type="transmembrane region" description="Helical" evidence="7">
    <location>
        <begin position="156"/>
        <end position="177"/>
    </location>
</feature>
<dbReference type="GO" id="GO:0005886">
    <property type="term" value="C:plasma membrane"/>
    <property type="evidence" value="ECO:0007669"/>
    <property type="project" value="UniProtKB-SubCell"/>
</dbReference>
<dbReference type="CDD" id="cd06261">
    <property type="entry name" value="TM_PBP2"/>
    <property type="match status" value="1"/>
</dbReference>
<dbReference type="InterPro" id="IPR051393">
    <property type="entry name" value="ABC_transporter_permease"/>
</dbReference>
<evidence type="ECO:0000256" key="5">
    <source>
        <dbReference type="ARBA" id="ARBA00022989"/>
    </source>
</evidence>
<dbReference type="InterPro" id="IPR035906">
    <property type="entry name" value="MetI-like_sf"/>
</dbReference>
<comment type="subcellular location">
    <subcellularLocation>
        <location evidence="1 7">Cell membrane</location>
        <topology evidence="1 7">Multi-pass membrane protein</topology>
    </subcellularLocation>
</comment>
<evidence type="ECO:0000256" key="2">
    <source>
        <dbReference type="ARBA" id="ARBA00022448"/>
    </source>
</evidence>
<evidence type="ECO:0000256" key="3">
    <source>
        <dbReference type="ARBA" id="ARBA00022475"/>
    </source>
</evidence>
<organism evidence="9">
    <name type="scientific">Caldilinea aerophila</name>
    <dbReference type="NCBI Taxonomy" id="133453"/>
    <lineage>
        <taxon>Bacteria</taxon>
        <taxon>Bacillati</taxon>
        <taxon>Chloroflexota</taxon>
        <taxon>Caldilineae</taxon>
        <taxon>Caldilineales</taxon>
        <taxon>Caldilineaceae</taxon>
        <taxon>Caldilinea</taxon>
    </lineage>
</organism>
<dbReference type="GO" id="GO:0055085">
    <property type="term" value="P:transmembrane transport"/>
    <property type="evidence" value="ECO:0007669"/>
    <property type="project" value="InterPro"/>
</dbReference>
<feature type="transmembrane region" description="Helical" evidence="7">
    <location>
        <begin position="40"/>
        <end position="59"/>
    </location>
</feature>
<dbReference type="PANTHER" id="PTHR30193:SF37">
    <property type="entry name" value="INNER MEMBRANE ABC TRANSPORTER PERMEASE PROTEIN YCJO"/>
    <property type="match status" value="1"/>
</dbReference>
<evidence type="ECO:0000259" key="8">
    <source>
        <dbReference type="PROSITE" id="PS50928"/>
    </source>
</evidence>
<dbReference type="AlphaFoldDB" id="A0A7C1JZH2"/>
<evidence type="ECO:0000256" key="4">
    <source>
        <dbReference type="ARBA" id="ARBA00022692"/>
    </source>
</evidence>
<dbReference type="PROSITE" id="PS50928">
    <property type="entry name" value="ABC_TM1"/>
    <property type="match status" value="1"/>
</dbReference>
<dbReference type="InterPro" id="IPR000515">
    <property type="entry name" value="MetI-like"/>
</dbReference>
<name>A0A7C1JZH2_9CHLR</name>
<accession>A0A7C1JZH2</accession>
<dbReference type="SUPFAM" id="SSF161098">
    <property type="entry name" value="MetI-like"/>
    <property type="match status" value="1"/>
</dbReference>
<dbReference type="Gene3D" id="1.10.3720.10">
    <property type="entry name" value="MetI-like"/>
    <property type="match status" value="1"/>
</dbReference>
<dbReference type="SUPFAM" id="SSF160964">
    <property type="entry name" value="MalF N-terminal region-like"/>
    <property type="match status" value="1"/>
</dbReference>
<reference evidence="9" key="1">
    <citation type="journal article" date="2020" name="mSystems">
        <title>Genome- and Community-Level Interaction Insights into Carbon Utilization and Element Cycling Functions of Hydrothermarchaeota in Hydrothermal Sediment.</title>
        <authorList>
            <person name="Zhou Z."/>
            <person name="Liu Y."/>
            <person name="Xu W."/>
            <person name="Pan J."/>
            <person name="Luo Z.H."/>
            <person name="Li M."/>
        </authorList>
    </citation>
    <scope>NUCLEOTIDE SEQUENCE [LARGE SCALE GENOMIC DNA]</scope>
    <source>
        <strain evidence="9">SpSt-289</strain>
    </source>
</reference>
<dbReference type="EMBL" id="DSMG01000167">
    <property type="protein sequence ID" value="HDX33030.1"/>
    <property type="molecule type" value="Genomic_DNA"/>
</dbReference>
<evidence type="ECO:0000256" key="1">
    <source>
        <dbReference type="ARBA" id="ARBA00004651"/>
    </source>
</evidence>
<keyword evidence="2 7" id="KW-0813">Transport</keyword>
<proteinExistence type="inferred from homology"/>
<feature type="transmembrane region" description="Helical" evidence="7">
    <location>
        <begin position="255"/>
        <end position="274"/>
    </location>
</feature>
<evidence type="ECO:0000256" key="7">
    <source>
        <dbReference type="RuleBase" id="RU363032"/>
    </source>
</evidence>
<keyword evidence="3" id="KW-1003">Cell membrane</keyword>
<feature type="domain" description="ABC transmembrane type-1" evidence="8">
    <location>
        <begin position="119"/>
        <end position="336"/>
    </location>
</feature>
<protein>
    <submittedName>
        <fullName evidence="9">Sugar ABC transporter permease</fullName>
    </submittedName>
</protein>
<sequence length="350" mass="38633">MLGDIAAKTVKPLRVEIMTRPHGPAHGEEGRPHERTIKRIFLLPAVIYLLLLSVFPMLWSLSISFTDYQRGAIRTVVDTGGDTSAGAVAGAETPTGQGFRLTLRNYERMLSDQRLHTAALNTLTYVIGGVLLQYIVGFLLALVLHQDFWGRHIARVIFLMPMMVTPVAAAYMGRMLFDSRLSPQAHLQRILSSFTGWEISIPWFGDGRWATLAIILIDSWQWIPFMTLLLLAGMQSIPEDIYEAARVDGASAFQILRKITFPLLLPISLTAILIRGLEIFKIIDIIVVTTGGGPGSATESLTMYIFRTALTFGNFGYAAAISYALLVLVILFATVFLMLGRRFAAGQGIS</sequence>
<evidence type="ECO:0000256" key="6">
    <source>
        <dbReference type="ARBA" id="ARBA00023136"/>
    </source>
</evidence>
<keyword evidence="6 7" id="KW-0472">Membrane</keyword>
<feature type="transmembrane region" description="Helical" evidence="7">
    <location>
        <begin position="315"/>
        <end position="339"/>
    </location>
</feature>